<feature type="compositionally biased region" description="Polar residues" evidence="1">
    <location>
        <begin position="1036"/>
        <end position="1046"/>
    </location>
</feature>
<feature type="domain" description="Swt1-like HEPN" evidence="2">
    <location>
        <begin position="11"/>
        <end position="134"/>
    </location>
</feature>
<feature type="compositionally biased region" description="Gly residues" evidence="1">
    <location>
        <begin position="1051"/>
        <end position="1060"/>
    </location>
</feature>
<accession>A0A7M2XVT8</accession>
<feature type="region of interest" description="Disordered" evidence="1">
    <location>
        <begin position="1020"/>
        <end position="1063"/>
    </location>
</feature>
<reference evidence="3 4" key="1">
    <citation type="submission" date="2020-10" db="EMBL/GenBank/DDBJ databases">
        <title>Whole genome sequence of oil-degrading bacteria Rhodococcus pyridinivorans strain 5Ap.</title>
        <authorList>
            <person name="Akhremchuk A.E."/>
            <person name="Valentovich L.N."/>
            <person name="Charniauskaya M.I."/>
            <person name="Bukliarevich H.A."/>
            <person name="Titok M.A."/>
        </authorList>
    </citation>
    <scope>NUCLEOTIDE SEQUENCE [LARGE SCALE GENOMIC DNA]</scope>
    <source>
        <strain evidence="3 4">5Ap</strain>
        <plasmid evidence="3 4">pNAPH</plasmid>
    </source>
</reference>
<proteinExistence type="predicted"/>
<keyword evidence="4" id="KW-1185">Reference proteome</keyword>
<dbReference type="InterPro" id="IPR007555">
    <property type="entry name" value="DUF499"/>
</dbReference>
<gene>
    <name evidence="3" type="ORF">INP59_25070</name>
</gene>
<sequence>MAVSNRDRIGRVFELLGPALDEFHTYVLGKQLPEGGDWTALLALRDKTKSSGVSKTYTYVRTDPQNGLRMITEQIPNQVRKGWYPFTDHLSRTEQSWATELKDVRNTWAHNGSFTADDAYRALDTAERFLRAIGAPDQAEETRRSRIELMRLSSEKQDRKVVKTSAAAEIGADGLEPWRLVLSPHEDVQSGNFHAAEFAADLAMVSRGEGDPEYTDPVEFFARTYLTEGLKDLLIPAMRRLSGDPNEAPIINLQTNFGGGKTHSMLAVWHLASGRPLVDYPQEVQDLLAGTELPTARRVALVGTQIKAGAVKMMPDGTRINTIGGLLAWHLGGAEGYAMVAESDANRLNPGGEALRELFTRFGPAVILIDEWVAYARLLFGHDELPDGTFDAQFTFAQALTEAAKAVPGTLVLISIPASAEMKDGEYVGDEEEVGGQNGREALKMLRKAIGRVADQWRAANAEESFHIVRRRLFETPDSIALAKINATAKAMVAFYVKNSNDFPREVRELDYEERIRRSYPIHPELFDRLYQDWSTLERFQRTRGVLRLMNVIVGQLWRENDTAPLIMPGSVPLRADKVVTELTQYLDDQWKALIDTDVDGPNSAPAQVDNTNQLLGQRLTTQRLARTVFMGATPTLTSAHKGLDKQRIFLGTALPGDVPGNFHSALNHLANTATYFYNSGSLYWYDTQANTTRTARDHAERLHKEEVWAEVVRRLQDHRRTATDGFVGVHVAPESSADVPDVQEARLVIVPPAYLHNRKAKADSPAAIWAREVVEYRGSAARTHRNMVAFLAADDARWGELDSAVRDFLAWSYIRDNADKDLNLTATQRQQAVDRVATHNQAVADRLLQTYHWVLVPTQDDPTRPLEIEAFKADGTTTDLAARAAAKLRNESLLALQRSASLIRHDLAGRLKAAWDRDGHISFGQLWNYYTTYPYLGRLRDRTVLENGVLSVVDELHWQQTGFALAADWDGQNYLGLLLPSDQVTPPQVTDALLLVQPARAEAQRERELAEYQANQDEITSQHGGNDHTGGGDPLSSTSGARVQPTSGTRTGGSSGAGEGIAVPKTRFFGSTELHPDFYARDFNKITNEIIQHLAAAEGVHLEVRVEITATTPNGFDENKIRTVSENATVLKFEQAGFETD</sequence>
<dbReference type="Pfam" id="PF04465">
    <property type="entry name" value="DUF499"/>
    <property type="match status" value="1"/>
</dbReference>
<evidence type="ECO:0000313" key="4">
    <source>
        <dbReference type="Proteomes" id="UP000593818"/>
    </source>
</evidence>
<keyword evidence="3" id="KW-0614">Plasmid</keyword>
<evidence type="ECO:0000313" key="3">
    <source>
        <dbReference type="EMBL" id="QOW01473.1"/>
    </source>
</evidence>
<dbReference type="Pfam" id="PF18731">
    <property type="entry name" value="HEPN_Swt1"/>
    <property type="match status" value="1"/>
</dbReference>
<dbReference type="InterPro" id="IPR041650">
    <property type="entry name" value="HEPN_Swt1"/>
</dbReference>
<dbReference type="AlphaFoldDB" id="A0A7M2XVT8"/>
<protein>
    <submittedName>
        <fullName evidence="3">DUF499 domain-containing protein</fullName>
    </submittedName>
</protein>
<dbReference type="EMBL" id="CP063451">
    <property type="protein sequence ID" value="QOW01473.1"/>
    <property type="molecule type" value="Genomic_DNA"/>
</dbReference>
<dbReference type="Proteomes" id="UP000593818">
    <property type="component" value="Plasmid pNAPH"/>
</dbReference>
<dbReference type="RefSeq" id="WP_193904012.1">
    <property type="nucleotide sequence ID" value="NZ_CP063451.1"/>
</dbReference>
<organism evidence="3 4">
    <name type="scientific">Rhodococcus pyridinivorans</name>
    <dbReference type="NCBI Taxonomy" id="103816"/>
    <lineage>
        <taxon>Bacteria</taxon>
        <taxon>Bacillati</taxon>
        <taxon>Actinomycetota</taxon>
        <taxon>Actinomycetes</taxon>
        <taxon>Mycobacteriales</taxon>
        <taxon>Nocardiaceae</taxon>
        <taxon>Rhodococcus</taxon>
    </lineage>
</organism>
<geneLocation type="plasmid" evidence="3 4">
    <name>pNAPH</name>
</geneLocation>
<evidence type="ECO:0000259" key="2">
    <source>
        <dbReference type="Pfam" id="PF18731"/>
    </source>
</evidence>
<evidence type="ECO:0000256" key="1">
    <source>
        <dbReference type="SAM" id="MobiDB-lite"/>
    </source>
</evidence>
<name>A0A7M2XVT8_9NOCA</name>